<gene>
    <name evidence="1" type="ORF">NM961_17960</name>
</gene>
<evidence type="ECO:0000313" key="2">
    <source>
        <dbReference type="Proteomes" id="UP001165498"/>
    </source>
</evidence>
<dbReference type="RefSeq" id="WP_255915793.1">
    <property type="nucleotide sequence ID" value="NZ_JANFQO010000019.1"/>
</dbReference>
<name>A0ABT1QWE4_9GAMM</name>
<proteinExistence type="predicted"/>
<accession>A0ABT1QWE4</accession>
<comment type="caution">
    <text evidence="1">The sequence shown here is derived from an EMBL/GenBank/DDBJ whole genome shotgun (WGS) entry which is preliminary data.</text>
</comment>
<sequence>MPESAAARRRVQGHCQALVEAGTAHWHINADGATELHLHSGEAYLFGPQGVTRLK</sequence>
<protein>
    <submittedName>
        <fullName evidence="1">Uncharacterized protein</fullName>
    </submittedName>
</protein>
<dbReference type="Proteomes" id="UP001165498">
    <property type="component" value="Unassembled WGS sequence"/>
</dbReference>
<evidence type="ECO:0000313" key="1">
    <source>
        <dbReference type="EMBL" id="MCQ4166603.1"/>
    </source>
</evidence>
<keyword evidence="2" id="KW-1185">Reference proteome</keyword>
<dbReference type="EMBL" id="JANFQO010000019">
    <property type="protein sequence ID" value="MCQ4166603.1"/>
    <property type="molecule type" value="Genomic_DNA"/>
</dbReference>
<organism evidence="1 2">
    <name type="scientific">Tahibacter harae</name>
    <dbReference type="NCBI Taxonomy" id="2963937"/>
    <lineage>
        <taxon>Bacteria</taxon>
        <taxon>Pseudomonadati</taxon>
        <taxon>Pseudomonadota</taxon>
        <taxon>Gammaproteobacteria</taxon>
        <taxon>Lysobacterales</taxon>
        <taxon>Rhodanobacteraceae</taxon>
        <taxon>Tahibacter</taxon>
    </lineage>
</organism>
<reference evidence="1" key="1">
    <citation type="submission" date="2022-07" db="EMBL/GenBank/DDBJ databases">
        <title>Tahibacter sp., a new gammaproteobacterium isolated from the silt sample collected at pig farm.</title>
        <authorList>
            <person name="Chen H."/>
        </authorList>
    </citation>
    <scope>NUCLEOTIDE SEQUENCE</scope>
    <source>
        <strain evidence="1">P2K</strain>
    </source>
</reference>